<reference evidence="2 3" key="1">
    <citation type="submission" date="2018-04" db="EMBL/GenBank/DDBJ databases">
        <title>Sphingobacterium cortibacter sp. nov.</title>
        <authorList>
            <person name="Li Y."/>
        </authorList>
    </citation>
    <scope>NUCLEOTIDE SEQUENCE [LARGE SCALE GENOMIC DNA]</scope>
    <source>
        <strain evidence="2 3">2c-3</strain>
    </source>
</reference>
<name>A0A2T8HIJ1_9SPHI</name>
<comment type="caution">
    <text evidence="2">The sequence shown here is derived from an EMBL/GenBank/DDBJ whole genome shotgun (WGS) entry which is preliminary data.</text>
</comment>
<dbReference type="Proteomes" id="UP000245627">
    <property type="component" value="Unassembled WGS sequence"/>
</dbReference>
<dbReference type="InterPro" id="IPR025510">
    <property type="entry name" value="DUF4397"/>
</dbReference>
<protein>
    <recommendedName>
        <fullName evidence="1">DUF4397 domain-containing protein</fullName>
    </recommendedName>
</protein>
<keyword evidence="3" id="KW-1185">Reference proteome</keyword>
<organism evidence="2 3">
    <name type="scientific">Sphingobacterium corticibacter</name>
    <dbReference type="NCBI Taxonomy" id="2171749"/>
    <lineage>
        <taxon>Bacteria</taxon>
        <taxon>Pseudomonadati</taxon>
        <taxon>Bacteroidota</taxon>
        <taxon>Sphingobacteriia</taxon>
        <taxon>Sphingobacteriales</taxon>
        <taxon>Sphingobacteriaceae</taxon>
        <taxon>Sphingobacterium</taxon>
    </lineage>
</organism>
<feature type="domain" description="DUF4397" evidence="1">
    <location>
        <begin position="37"/>
        <end position="146"/>
    </location>
</feature>
<dbReference type="Pfam" id="PF14344">
    <property type="entry name" value="DUF4397"/>
    <property type="match status" value="1"/>
</dbReference>
<sequence length="226" mass="24687">MYADMKKIHNPLLILFIIVLFGSCLKDNNVSQPFAVLNVINAYTEEPRLTFALDRNNFHTGDYSTARSFDIAIGNRQFSFRGAAAQNLVDTTFKIEPYTYYSSFAFGTAAAPKVILTKDSVLQDLGAAAAVRLLHLANNVGSVQIYQGDEVIEDIAPRSQETATSVAESQIFVPVKAGSYTYSVRDQSGNVLATSQNIDLRAGFHRTLILLGTQGNTANPLRLASN</sequence>
<gene>
    <name evidence="2" type="ORF">DC487_10025</name>
</gene>
<accession>A0A2T8HIJ1</accession>
<dbReference type="AlphaFoldDB" id="A0A2T8HIJ1"/>
<dbReference type="EMBL" id="QDKG01000003">
    <property type="protein sequence ID" value="PVH25251.1"/>
    <property type="molecule type" value="Genomic_DNA"/>
</dbReference>
<evidence type="ECO:0000259" key="1">
    <source>
        <dbReference type="Pfam" id="PF14344"/>
    </source>
</evidence>
<proteinExistence type="predicted"/>
<evidence type="ECO:0000313" key="3">
    <source>
        <dbReference type="Proteomes" id="UP000245627"/>
    </source>
</evidence>
<evidence type="ECO:0000313" key="2">
    <source>
        <dbReference type="EMBL" id="PVH25251.1"/>
    </source>
</evidence>
<dbReference type="OrthoDB" id="706927at2"/>
<dbReference type="PROSITE" id="PS51257">
    <property type="entry name" value="PROKAR_LIPOPROTEIN"/>
    <property type="match status" value="1"/>
</dbReference>